<feature type="compositionally biased region" description="Polar residues" evidence="6">
    <location>
        <begin position="152"/>
        <end position="177"/>
    </location>
</feature>
<protein>
    <submittedName>
        <fullName evidence="9">Uncharacterized protein LOC103370809 isoform X1</fullName>
    </submittedName>
</protein>
<dbReference type="PROSITE" id="PS50950">
    <property type="entry name" value="ZF_THAP"/>
    <property type="match status" value="1"/>
</dbReference>
<dbReference type="GeneID" id="103370809"/>
<keyword evidence="8" id="KW-1185">Reference proteome</keyword>
<dbReference type="InterPro" id="IPR006612">
    <property type="entry name" value="THAP_Znf"/>
</dbReference>
<feature type="region of interest" description="Disordered" evidence="6">
    <location>
        <begin position="673"/>
        <end position="709"/>
    </location>
</feature>
<accession>A0A9Y4TVT5</accession>
<dbReference type="SMART" id="SM00692">
    <property type="entry name" value="DM3"/>
    <property type="match status" value="1"/>
</dbReference>
<feature type="compositionally biased region" description="Polar residues" evidence="6">
    <location>
        <begin position="684"/>
        <end position="709"/>
    </location>
</feature>
<evidence type="ECO:0000313" key="9">
    <source>
        <dbReference type="RefSeq" id="XP_008298192.1"/>
    </source>
</evidence>
<keyword evidence="1" id="KW-0479">Metal-binding</keyword>
<dbReference type="PANTHER" id="PTHR31751:SF44">
    <property type="entry name" value="SI:CH211-211K8.4-RELATED"/>
    <property type="match status" value="1"/>
</dbReference>
<name>A0A9Y4TVT5_9TELE</name>
<dbReference type="Pfam" id="PF05485">
    <property type="entry name" value="THAP"/>
    <property type="match status" value="1"/>
</dbReference>
<evidence type="ECO:0000313" key="8">
    <source>
        <dbReference type="Proteomes" id="UP000694891"/>
    </source>
</evidence>
<dbReference type="RefSeq" id="XP_008298192.1">
    <property type="nucleotide sequence ID" value="XM_008299970.1"/>
</dbReference>
<dbReference type="GO" id="GO:0008270">
    <property type="term" value="F:zinc ion binding"/>
    <property type="evidence" value="ECO:0007669"/>
    <property type="project" value="UniProtKB-KW"/>
</dbReference>
<feature type="compositionally biased region" description="Low complexity" evidence="6">
    <location>
        <begin position="87"/>
        <end position="96"/>
    </location>
</feature>
<evidence type="ECO:0000256" key="6">
    <source>
        <dbReference type="SAM" id="MobiDB-lite"/>
    </source>
</evidence>
<feature type="region of interest" description="Disordered" evidence="6">
    <location>
        <begin position="152"/>
        <end position="218"/>
    </location>
</feature>
<proteinExistence type="predicted"/>
<evidence type="ECO:0000256" key="3">
    <source>
        <dbReference type="ARBA" id="ARBA00022833"/>
    </source>
</evidence>
<evidence type="ECO:0000256" key="4">
    <source>
        <dbReference type="ARBA" id="ARBA00023125"/>
    </source>
</evidence>
<keyword evidence="3" id="KW-0862">Zinc</keyword>
<keyword evidence="4 5" id="KW-0238">DNA-binding</keyword>
<evidence type="ECO:0000256" key="2">
    <source>
        <dbReference type="ARBA" id="ARBA00022771"/>
    </source>
</evidence>
<dbReference type="Proteomes" id="UP000694891">
    <property type="component" value="Unplaced"/>
</dbReference>
<dbReference type="SUPFAM" id="SSF57716">
    <property type="entry name" value="Glucocorticoid receptor-like (DNA-binding domain)"/>
    <property type="match status" value="1"/>
</dbReference>
<dbReference type="GO" id="GO:0003677">
    <property type="term" value="F:DNA binding"/>
    <property type="evidence" value="ECO:0007669"/>
    <property type="project" value="UniProtKB-UniRule"/>
</dbReference>
<organism evidence="8 9">
    <name type="scientific">Stegastes partitus</name>
    <name type="common">bicolor damselfish</name>
    <dbReference type="NCBI Taxonomy" id="144197"/>
    <lineage>
        <taxon>Eukaryota</taxon>
        <taxon>Metazoa</taxon>
        <taxon>Chordata</taxon>
        <taxon>Craniata</taxon>
        <taxon>Vertebrata</taxon>
        <taxon>Euteleostomi</taxon>
        <taxon>Actinopterygii</taxon>
        <taxon>Neopterygii</taxon>
        <taxon>Teleostei</taxon>
        <taxon>Neoteleostei</taxon>
        <taxon>Acanthomorphata</taxon>
        <taxon>Ovalentaria</taxon>
        <taxon>Pomacentridae</taxon>
        <taxon>Stegastes</taxon>
    </lineage>
</organism>
<evidence type="ECO:0000256" key="1">
    <source>
        <dbReference type="ARBA" id="ARBA00022723"/>
    </source>
</evidence>
<sequence length="709" mass="80863">MSRRKCYFGCEGKLNLFASPKEESTRQYWVQFLFAGQQQPTANWFLCSRHFSEDAFLNRAQYEAGFSARLLLRDGAVPSVKGRVQESEALASSSQQTPTTHYRHTGCQTDPLPTVSVATQFCHHMVSVGTQLSYSTLKNHVRSKGVQVTLCSSVDTENPQQDTRLKLSSTPGKTSAPSPGVRPAKRPRLELQEEEEDEETFSHPHDSTNDLGDSEMSGMESACDYTDPKYIVFESSLRDLFQTCPVCRWECVVQQRSLGTFVSFSQRCPNCQYTRKWQSQPIKENTPVGNLQMSAAVYFTGGSFIQMEKICKAMNLRMFQYDTFRRHARMFLEPAINHKWKTDQQTLIEHLKEEKDKIAVGGDMRADSPGHSAKFGSYTLMHLKSNNIIDVQLVQSNEVGGSSHMEKEGLRRGLDFLEAHHLNVDYIVTDRHAQVHKYLKERNVDQYYDVWHLEKDLSKQLENLAKNKECLVVRKWLPSIKNHMYWTATASKSGAEKVAKWKSLVNHLQNVHTHDDPLFPKCAHPDRVSRDPNKWFQPGSTALSKVEKLLLDKRILRDVEKLNHDHQISSLEAFHSITEGFTPKNDVLSSVGRLCRLYLAAMHFNENAKRDQSTTLEGKAVCRLMFPHCKNGQCIATPVQTEPTFQYVSDLMKLLFEKIFEDPTRYTEDLNKVSLPEDSRGAAGTQQSRQQVQEAPGTSGQQHRTGWRA</sequence>
<feature type="region of interest" description="Disordered" evidence="6">
    <location>
        <begin position="83"/>
        <end position="107"/>
    </location>
</feature>
<feature type="domain" description="THAP-type" evidence="7">
    <location>
        <begin position="1"/>
        <end position="81"/>
    </location>
</feature>
<dbReference type="AlphaFoldDB" id="A0A9Y4TVT5"/>
<dbReference type="SMART" id="SM00980">
    <property type="entry name" value="THAP"/>
    <property type="match status" value="1"/>
</dbReference>
<reference evidence="9" key="1">
    <citation type="submission" date="2025-08" db="UniProtKB">
        <authorList>
            <consortium name="RefSeq"/>
        </authorList>
    </citation>
    <scope>IDENTIFICATION</scope>
</reference>
<evidence type="ECO:0000259" key="7">
    <source>
        <dbReference type="PROSITE" id="PS50950"/>
    </source>
</evidence>
<keyword evidence="2 5" id="KW-0863">Zinc-finger</keyword>
<gene>
    <name evidence="9" type="primary">LOC103370809</name>
</gene>
<evidence type="ECO:0000256" key="5">
    <source>
        <dbReference type="PROSITE-ProRule" id="PRU00309"/>
    </source>
</evidence>
<dbReference type="PANTHER" id="PTHR31751">
    <property type="entry name" value="SI:CH211-108C17.2-RELATED-RELATED"/>
    <property type="match status" value="1"/>
</dbReference>